<name>A0ACC2UH57_9FUNG</name>
<dbReference type="EMBL" id="QTSX02000748">
    <property type="protein sequence ID" value="KAJ9085727.1"/>
    <property type="molecule type" value="Genomic_DNA"/>
</dbReference>
<accession>A0ACC2UH57</accession>
<proteinExistence type="predicted"/>
<evidence type="ECO:0000313" key="1">
    <source>
        <dbReference type="EMBL" id="KAJ9085727.1"/>
    </source>
</evidence>
<dbReference type="Proteomes" id="UP001165960">
    <property type="component" value="Unassembled WGS sequence"/>
</dbReference>
<reference evidence="1" key="1">
    <citation type="submission" date="2022-04" db="EMBL/GenBank/DDBJ databases">
        <title>Genome of the entomopathogenic fungus Entomophthora muscae.</title>
        <authorList>
            <person name="Elya C."/>
            <person name="Lovett B.R."/>
            <person name="Lee E."/>
            <person name="Macias A.M."/>
            <person name="Hajek A.E."/>
            <person name="De Bivort B.L."/>
            <person name="Kasson M.T."/>
            <person name="De Fine Licht H.H."/>
            <person name="Stajich J.E."/>
        </authorList>
    </citation>
    <scope>NUCLEOTIDE SEQUENCE</scope>
    <source>
        <strain evidence="1">Berkeley</strain>
    </source>
</reference>
<comment type="caution">
    <text evidence="1">The sequence shown here is derived from an EMBL/GenBank/DDBJ whole genome shotgun (WGS) entry which is preliminary data.</text>
</comment>
<evidence type="ECO:0000313" key="2">
    <source>
        <dbReference type="Proteomes" id="UP001165960"/>
    </source>
</evidence>
<keyword evidence="2" id="KW-1185">Reference proteome</keyword>
<protein>
    <submittedName>
        <fullName evidence="1">Uncharacterized protein</fullName>
    </submittedName>
</protein>
<organism evidence="1 2">
    <name type="scientific">Entomophthora muscae</name>
    <dbReference type="NCBI Taxonomy" id="34485"/>
    <lineage>
        <taxon>Eukaryota</taxon>
        <taxon>Fungi</taxon>
        <taxon>Fungi incertae sedis</taxon>
        <taxon>Zoopagomycota</taxon>
        <taxon>Entomophthoromycotina</taxon>
        <taxon>Entomophthoromycetes</taxon>
        <taxon>Entomophthorales</taxon>
        <taxon>Entomophthoraceae</taxon>
        <taxon>Entomophthora</taxon>
    </lineage>
</organism>
<sequence>MPNTGKLREGFETKRVIHLSHYIPSICRRDAAKQWFFRNRRGHSAMNVAISLFRF</sequence>
<gene>
    <name evidence="1" type="ORF">DSO57_1011196</name>
</gene>